<dbReference type="AlphaFoldDB" id="A0A010YS39"/>
<dbReference type="OrthoDB" id="8820484at2"/>
<reference evidence="2" key="1">
    <citation type="submission" date="2013-07" db="EMBL/GenBank/DDBJ databases">
        <authorList>
            <consortium name="DOE Joint Genome Institute"/>
            <person name="Kyrpides N."/>
            <person name="Huntemann M."/>
            <person name="Han J."/>
            <person name="Chen A."/>
            <person name="Mavromatis K."/>
            <person name="Markowitz V."/>
            <person name="Palaniappan K."/>
            <person name="Ivanova N."/>
            <person name="Schaumberg A."/>
            <person name="Pati A."/>
            <person name="Liolios K."/>
            <person name="Nordberg H.P."/>
            <person name="Cantor M.N."/>
            <person name="Hua S.X."/>
            <person name="Woyke T."/>
        </authorList>
    </citation>
    <scope>NUCLEOTIDE SEQUENCE [LARGE SCALE GENOMIC DNA]</scope>
    <source>
        <strain evidence="2">DSM 18422</strain>
    </source>
</reference>
<evidence type="ECO:0000313" key="2">
    <source>
        <dbReference type="EMBL" id="EXG83030.1"/>
    </source>
</evidence>
<feature type="transmembrane region" description="Helical" evidence="1">
    <location>
        <begin position="132"/>
        <end position="155"/>
    </location>
</feature>
<gene>
    <name evidence="2" type="ORF">G570DRAFT_0007</name>
</gene>
<proteinExistence type="predicted"/>
<evidence type="ECO:0008006" key="3">
    <source>
        <dbReference type="Google" id="ProtNLM"/>
    </source>
</evidence>
<accession>A0A010YS39</accession>
<protein>
    <recommendedName>
        <fullName evidence="3">Permease</fullName>
    </recommendedName>
</protein>
<dbReference type="HOGENOM" id="CLU_1239479_0_0_5"/>
<evidence type="ECO:0000256" key="1">
    <source>
        <dbReference type="SAM" id="Phobius"/>
    </source>
</evidence>
<keyword evidence="1" id="KW-0812">Transmembrane</keyword>
<name>A0A010YS39_9SPHN</name>
<feature type="transmembrane region" description="Helical" evidence="1">
    <location>
        <begin position="97"/>
        <end position="117"/>
    </location>
</feature>
<feature type="transmembrane region" description="Helical" evidence="1">
    <location>
        <begin position="162"/>
        <end position="180"/>
    </location>
</feature>
<feature type="transmembrane region" description="Helical" evidence="1">
    <location>
        <begin position="192"/>
        <end position="216"/>
    </location>
</feature>
<comment type="caution">
    <text evidence="2">The sequence shown here is derived from an EMBL/GenBank/DDBJ whole genome shotgun (WGS) entry which is preliminary data.</text>
</comment>
<feature type="transmembrane region" description="Helical" evidence="1">
    <location>
        <begin position="13"/>
        <end position="32"/>
    </location>
</feature>
<sequence>MDFLKLLKSLEELLYEVIVLIVFYPRTLWLTLRHPQRMMDYADTELGDVQSGQYSDTVSPPLFLMLTLALSYGLGEAMHVTPAGNLPSQLADPERLLAFRAVLFSVVPLFLSLKLLSDLKVALDRETLRAPFYAQCYVTAPFALSFGLALSLVAHDGVRSKLVGLTIFLVGTMWFIWQQAHWFAAKRGTGLFTGWLTAVGTFVAALATIILLTLLVSGATQ</sequence>
<keyword evidence="1" id="KW-0472">Membrane</keyword>
<dbReference type="RefSeq" id="WP_037497796.1">
    <property type="nucleotide sequence ID" value="NZ_KK073876.1"/>
</dbReference>
<keyword evidence="1" id="KW-1133">Transmembrane helix</keyword>
<organism evidence="2">
    <name type="scientific">Sphingomonas jaspsi DSM 18422</name>
    <dbReference type="NCBI Taxonomy" id="1123268"/>
    <lineage>
        <taxon>Bacteria</taxon>
        <taxon>Pseudomonadati</taxon>
        <taxon>Pseudomonadota</taxon>
        <taxon>Alphaproteobacteria</taxon>
        <taxon>Sphingomonadales</taxon>
        <taxon>Sphingomonadaceae</taxon>
        <taxon>Sphingomonas</taxon>
    </lineage>
</organism>
<dbReference type="EMBL" id="JFBW01000001">
    <property type="protein sequence ID" value="EXG83030.1"/>
    <property type="molecule type" value="Genomic_DNA"/>
</dbReference>